<sequence>MRQSRSGSGLLLPGPYFHHEYQAMSRLRERAERCPTSVRWPGSVTCLWHLPVQITISQNISTRQGRPVAVAEHDETQTWSRTQNTKRLPVWTKASDGRLATALASLHPVLCAERISDPRPQNYPCFLQHPL</sequence>
<protein>
    <submittedName>
        <fullName evidence="1">Uncharacterized protein</fullName>
    </submittedName>
</protein>
<comment type="caution">
    <text evidence="1">The sequence shown here is derived from an EMBL/GenBank/DDBJ whole genome shotgun (WGS) entry which is preliminary data.</text>
</comment>
<dbReference type="AlphaFoldDB" id="A0A7J8H1V7"/>
<keyword evidence="2" id="KW-1185">Reference proteome</keyword>
<gene>
    <name evidence="1" type="ORF">HJG63_011165</name>
</gene>
<proteinExistence type="predicted"/>
<name>A0A7J8H1V7_ROUAE</name>
<dbReference type="Proteomes" id="UP000593571">
    <property type="component" value="Unassembled WGS sequence"/>
</dbReference>
<evidence type="ECO:0000313" key="2">
    <source>
        <dbReference type="Proteomes" id="UP000593571"/>
    </source>
</evidence>
<dbReference type="EMBL" id="JACASE010000005">
    <property type="protein sequence ID" value="KAF6465742.1"/>
    <property type="molecule type" value="Genomic_DNA"/>
</dbReference>
<reference evidence="1 2" key="1">
    <citation type="journal article" date="2020" name="Nature">
        <title>Six reference-quality genomes reveal evolution of bat adaptations.</title>
        <authorList>
            <person name="Jebb D."/>
            <person name="Huang Z."/>
            <person name="Pippel M."/>
            <person name="Hughes G.M."/>
            <person name="Lavrichenko K."/>
            <person name="Devanna P."/>
            <person name="Winkler S."/>
            <person name="Jermiin L.S."/>
            <person name="Skirmuntt E.C."/>
            <person name="Katzourakis A."/>
            <person name="Burkitt-Gray L."/>
            <person name="Ray D.A."/>
            <person name="Sullivan K.A.M."/>
            <person name="Roscito J.G."/>
            <person name="Kirilenko B.M."/>
            <person name="Davalos L.M."/>
            <person name="Corthals A.P."/>
            <person name="Power M.L."/>
            <person name="Jones G."/>
            <person name="Ransome R.D."/>
            <person name="Dechmann D.K.N."/>
            <person name="Locatelli A.G."/>
            <person name="Puechmaille S.J."/>
            <person name="Fedrigo O."/>
            <person name="Jarvis E.D."/>
            <person name="Hiller M."/>
            <person name="Vernes S.C."/>
            <person name="Myers E.W."/>
            <person name="Teeling E.C."/>
        </authorList>
    </citation>
    <scope>NUCLEOTIDE SEQUENCE [LARGE SCALE GENOMIC DNA]</scope>
    <source>
        <strain evidence="1">MRouAeg1</strain>
        <tissue evidence="1">Muscle</tissue>
    </source>
</reference>
<accession>A0A7J8H1V7</accession>
<organism evidence="1 2">
    <name type="scientific">Rousettus aegyptiacus</name>
    <name type="common">Egyptian fruit bat</name>
    <name type="synonym">Pteropus aegyptiacus</name>
    <dbReference type="NCBI Taxonomy" id="9407"/>
    <lineage>
        <taxon>Eukaryota</taxon>
        <taxon>Metazoa</taxon>
        <taxon>Chordata</taxon>
        <taxon>Craniata</taxon>
        <taxon>Vertebrata</taxon>
        <taxon>Euteleostomi</taxon>
        <taxon>Mammalia</taxon>
        <taxon>Eutheria</taxon>
        <taxon>Laurasiatheria</taxon>
        <taxon>Chiroptera</taxon>
        <taxon>Yinpterochiroptera</taxon>
        <taxon>Pteropodoidea</taxon>
        <taxon>Pteropodidae</taxon>
        <taxon>Rousettinae</taxon>
        <taxon>Rousettus</taxon>
    </lineage>
</organism>
<evidence type="ECO:0000313" key="1">
    <source>
        <dbReference type="EMBL" id="KAF6465742.1"/>
    </source>
</evidence>